<dbReference type="AlphaFoldDB" id="A0A1H1UDN8"/>
<accession>A0A1H1UDN8</accession>
<dbReference type="STRING" id="117157.SAMN04489717_3588"/>
<protein>
    <submittedName>
        <fullName evidence="2">Uncharacterized protein</fullName>
    </submittedName>
</protein>
<evidence type="ECO:0000256" key="1">
    <source>
        <dbReference type="SAM" id="MobiDB-lite"/>
    </source>
</evidence>
<sequence>MQAFTATPGNGSSSADETLFGSTGVQRDQLTGERLGDPRA</sequence>
<evidence type="ECO:0000313" key="2">
    <source>
        <dbReference type="EMBL" id="SDS70573.1"/>
    </source>
</evidence>
<dbReference type="EMBL" id="LT629732">
    <property type="protein sequence ID" value="SDS70573.1"/>
    <property type="molecule type" value="Genomic_DNA"/>
</dbReference>
<organism evidence="2 3">
    <name type="scientific">Actinopolymorpha singaporensis</name>
    <dbReference type="NCBI Taxonomy" id="117157"/>
    <lineage>
        <taxon>Bacteria</taxon>
        <taxon>Bacillati</taxon>
        <taxon>Actinomycetota</taxon>
        <taxon>Actinomycetes</taxon>
        <taxon>Propionibacteriales</taxon>
        <taxon>Actinopolymorphaceae</taxon>
        <taxon>Actinopolymorpha</taxon>
    </lineage>
</organism>
<name>A0A1H1UDN8_9ACTN</name>
<proteinExistence type="predicted"/>
<dbReference type="RefSeq" id="WP_269086079.1">
    <property type="nucleotide sequence ID" value="NZ_LT629732.1"/>
</dbReference>
<keyword evidence="3" id="KW-1185">Reference proteome</keyword>
<gene>
    <name evidence="2" type="ORF">SAMN04489717_3588</name>
</gene>
<feature type="region of interest" description="Disordered" evidence="1">
    <location>
        <begin position="1"/>
        <end position="40"/>
    </location>
</feature>
<feature type="compositionally biased region" description="Basic and acidic residues" evidence="1">
    <location>
        <begin position="30"/>
        <end position="40"/>
    </location>
</feature>
<dbReference type="Proteomes" id="UP000198983">
    <property type="component" value="Chromosome I"/>
</dbReference>
<feature type="compositionally biased region" description="Polar residues" evidence="1">
    <location>
        <begin position="1"/>
        <end position="29"/>
    </location>
</feature>
<evidence type="ECO:0000313" key="3">
    <source>
        <dbReference type="Proteomes" id="UP000198983"/>
    </source>
</evidence>
<reference evidence="2 3" key="1">
    <citation type="submission" date="2016-10" db="EMBL/GenBank/DDBJ databases">
        <authorList>
            <person name="de Groot N.N."/>
        </authorList>
    </citation>
    <scope>NUCLEOTIDE SEQUENCE [LARGE SCALE GENOMIC DNA]</scope>
    <source>
        <strain evidence="2 3">DSM 22024</strain>
    </source>
</reference>